<reference evidence="3" key="1">
    <citation type="journal article" date="2017" name="Nat. Ecol. Evol.">
        <title>Genome expansion and lineage-specific genetic innovations in the forest pathogenic fungi Armillaria.</title>
        <authorList>
            <person name="Sipos G."/>
            <person name="Prasanna A.N."/>
            <person name="Walter M.C."/>
            <person name="O'Connor E."/>
            <person name="Balint B."/>
            <person name="Krizsan K."/>
            <person name="Kiss B."/>
            <person name="Hess J."/>
            <person name="Varga T."/>
            <person name="Slot J."/>
            <person name="Riley R."/>
            <person name="Boka B."/>
            <person name="Rigling D."/>
            <person name="Barry K."/>
            <person name="Lee J."/>
            <person name="Mihaltcheva S."/>
            <person name="LaButti K."/>
            <person name="Lipzen A."/>
            <person name="Waldron R."/>
            <person name="Moloney N.M."/>
            <person name="Sperisen C."/>
            <person name="Kredics L."/>
            <person name="Vagvoelgyi C."/>
            <person name="Patrignani A."/>
            <person name="Fitzpatrick D."/>
            <person name="Nagy I."/>
            <person name="Doyle S."/>
            <person name="Anderson J.B."/>
            <person name="Grigoriev I.V."/>
            <person name="Gueldener U."/>
            <person name="Muensterkoetter M."/>
            <person name="Nagy L.G."/>
        </authorList>
    </citation>
    <scope>NUCLEOTIDE SEQUENCE [LARGE SCALE GENOMIC DNA]</scope>
    <source>
        <strain evidence="3">C18/9</strain>
    </source>
</reference>
<organism evidence="2 3">
    <name type="scientific">Armillaria ostoyae</name>
    <name type="common">Armillaria root rot fungus</name>
    <dbReference type="NCBI Taxonomy" id="47428"/>
    <lineage>
        <taxon>Eukaryota</taxon>
        <taxon>Fungi</taxon>
        <taxon>Dikarya</taxon>
        <taxon>Basidiomycota</taxon>
        <taxon>Agaricomycotina</taxon>
        <taxon>Agaricomycetes</taxon>
        <taxon>Agaricomycetidae</taxon>
        <taxon>Agaricales</taxon>
        <taxon>Marasmiineae</taxon>
        <taxon>Physalacriaceae</taxon>
        <taxon>Armillaria</taxon>
    </lineage>
</organism>
<feature type="transmembrane region" description="Helical" evidence="1">
    <location>
        <begin position="21"/>
        <end position="42"/>
    </location>
</feature>
<keyword evidence="3" id="KW-1185">Reference proteome</keyword>
<sequence>MFMGFKCKPGSTSAYLVRWNLIIRSSGVLVLLGILTFCIWFHGYPVCISLAVACVHVDVTRFPERACGNESINTCAPCTVTRSILPSSFLLPRRCRKISQRHIILASTLQAPTLYRLPSFVLQKTTTFIASKYFAFEPDCQPIPVHEHDVVLERLLRIISGLAIPLRRRFDEFEVVLTPVEA</sequence>
<keyword evidence="1" id="KW-0472">Membrane</keyword>
<evidence type="ECO:0000313" key="3">
    <source>
        <dbReference type="Proteomes" id="UP000219338"/>
    </source>
</evidence>
<evidence type="ECO:0000256" key="1">
    <source>
        <dbReference type="SAM" id="Phobius"/>
    </source>
</evidence>
<proteinExistence type="predicted"/>
<keyword evidence="1" id="KW-0812">Transmembrane</keyword>
<gene>
    <name evidence="2" type="ORF">ARMOST_06157</name>
</gene>
<dbReference type="AlphaFoldDB" id="A0A284R281"/>
<name>A0A284R281_ARMOS</name>
<dbReference type="EMBL" id="FUEG01000004">
    <property type="protein sequence ID" value="SJL02819.1"/>
    <property type="molecule type" value="Genomic_DNA"/>
</dbReference>
<dbReference type="OrthoDB" id="3238622at2759"/>
<dbReference type="STRING" id="47428.A0A284R281"/>
<evidence type="ECO:0000313" key="2">
    <source>
        <dbReference type="EMBL" id="SJL02819.1"/>
    </source>
</evidence>
<keyword evidence="1" id="KW-1133">Transmembrane helix</keyword>
<dbReference type="Proteomes" id="UP000219338">
    <property type="component" value="Unassembled WGS sequence"/>
</dbReference>
<protein>
    <submittedName>
        <fullName evidence="2">Uncharacterized protein</fullName>
    </submittedName>
</protein>
<accession>A0A284R281</accession>